<accession>A0ABS3QEG6</accession>
<dbReference type="Proteomes" id="UP000664369">
    <property type="component" value="Unassembled WGS sequence"/>
</dbReference>
<sequence length="503" mass="54004">MKHPYSWAQPILAALSLFIASRANAQQAWRPFRPGLIYAFSGPGSSSVHTLRLDSAYRTAAGDSAWAFGRILKTSDGHEQSTNPYGIYRKSRNNLFGSNLLWVAGTSEFVLENVAEGTYQAALSLRLRPRAAVGTTWTASTAPALTATLTSRSLEQVQGVSDSVAVITLSSGQVLRLSRSYGLLEGPQWLGSTSAATQWVQTHLPQTLMQSPYNPLALFTMQPGDEMGYEANPFNIMPYGGSRSHILRRIITRQQTADSLIFTTQEQRRTEFFASPSTSGSVQTYPIGRGRWAFSLRTGKSAQFPALPLLTGEYVPMYASAQPPYYVGRGITTSSSSTGCGPSGQYLSFIGVFPGFNAPAGQYSTGIDIGWQQGFSLALGLGYVFTVDGEALLYYRRNAGSPLTCGSPMNFINLLPTRAAEAAKLATLHPNPATDIATLILAQPARTGTSLHLSDALGRTVWSTAVPAGQTDVAVPIAGQPAGLYLLHLSSPGTTSSWKLTHE</sequence>
<feature type="chain" id="PRO_5045953064" evidence="1">
    <location>
        <begin position="26"/>
        <end position="503"/>
    </location>
</feature>
<dbReference type="EMBL" id="JAGETZ010000004">
    <property type="protein sequence ID" value="MBO2009634.1"/>
    <property type="molecule type" value="Genomic_DNA"/>
</dbReference>
<proteinExistence type="predicted"/>
<feature type="signal peptide" evidence="1">
    <location>
        <begin position="1"/>
        <end position="25"/>
    </location>
</feature>
<evidence type="ECO:0000256" key="1">
    <source>
        <dbReference type="SAM" id="SignalP"/>
    </source>
</evidence>
<evidence type="ECO:0000313" key="2">
    <source>
        <dbReference type="EMBL" id="MBO2009634.1"/>
    </source>
</evidence>
<evidence type="ECO:0000313" key="3">
    <source>
        <dbReference type="Proteomes" id="UP000664369"/>
    </source>
</evidence>
<protein>
    <submittedName>
        <fullName evidence="2">T9SS type A sorting domain-containing protein</fullName>
    </submittedName>
</protein>
<dbReference type="NCBIfam" id="TIGR04183">
    <property type="entry name" value="Por_Secre_tail"/>
    <property type="match status" value="1"/>
</dbReference>
<dbReference type="RefSeq" id="WP_208175256.1">
    <property type="nucleotide sequence ID" value="NZ_JAGETZ010000004.1"/>
</dbReference>
<name>A0ABS3QEG6_9BACT</name>
<comment type="caution">
    <text evidence="2">The sequence shown here is derived from an EMBL/GenBank/DDBJ whole genome shotgun (WGS) entry which is preliminary data.</text>
</comment>
<gene>
    <name evidence="2" type="ORF">J4E00_11275</name>
</gene>
<reference evidence="2 3" key="1">
    <citation type="submission" date="2021-03" db="EMBL/GenBank/DDBJ databases">
        <authorList>
            <person name="Kim M.K."/>
        </authorList>
    </citation>
    <scope>NUCLEOTIDE SEQUENCE [LARGE SCALE GENOMIC DNA]</scope>
    <source>
        <strain evidence="2 3">BT442</strain>
    </source>
</reference>
<keyword evidence="1" id="KW-0732">Signal</keyword>
<dbReference type="InterPro" id="IPR026444">
    <property type="entry name" value="Secre_tail"/>
</dbReference>
<organism evidence="2 3">
    <name type="scientific">Hymenobacter negativus</name>
    <dbReference type="NCBI Taxonomy" id="2795026"/>
    <lineage>
        <taxon>Bacteria</taxon>
        <taxon>Pseudomonadati</taxon>
        <taxon>Bacteroidota</taxon>
        <taxon>Cytophagia</taxon>
        <taxon>Cytophagales</taxon>
        <taxon>Hymenobacteraceae</taxon>
        <taxon>Hymenobacter</taxon>
    </lineage>
</organism>
<keyword evidence="3" id="KW-1185">Reference proteome</keyword>